<evidence type="ECO:0000313" key="3">
    <source>
        <dbReference type="Proteomes" id="UP001642720"/>
    </source>
</evidence>
<reference evidence="2 3" key="1">
    <citation type="submission" date="2018-01" db="EMBL/GenBank/DDBJ databases">
        <title>Genome characterization of the sugarcane-associated fungus Trichoderma ghanense CCMA-1212 and their application in lignocelulose bioconversion.</title>
        <authorList>
            <person name="Steindorff A.S."/>
            <person name="Mendes T.D."/>
            <person name="Vilela E.S.D."/>
            <person name="Rodrigues D.S."/>
            <person name="Formighieri E.F."/>
            <person name="Melo I.S."/>
            <person name="Favaro L.C.L."/>
        </authorList>
    </citation>
    <scope>NUCLEOTIDE SEQUENCE [LARGE SCALE GENOMIC DNA]</scope>
    <source>
        <strain evidence="2 3">CCMA-1212</strain>
    </source>
</reference>
<dbReference type="EMBL" id="PPTA01000001">
    <property type="protein sequence ID" value="TFB07774.1"/>
    <property type="molecule type" value="Genomic_DNA"/>
</dbReference>
<organism evidence="2 3">
    <name type="scientific">Trichoderma ghanense</name>
    <dbReference type="NCBI Taxonomy" id="65468"/>
    <lineage>
        <taxon>Eukaryota</taxon>
        <taxon>Fungi</taxon>
        <taxon>Dikarya</taxon>
        <taxon>Ascomycota</taxon>
        <taxon>Pezizomycotina</taxon>
        <taxon>Sordariomycetes</taxon>
        <taxon>Hypocreomycetidae</taxon>
        <taxon>Hypocreales</taxon>
        <taxon>Hypocreaceae</taxon>
        <taxon>Trichoderma</taxon>
    </lineage>
</organism>
<dbReference type="Proteomes" id="UP001642720">
    <property type="component" value="Unassembled WGS sequence"/>
</dbReference>
<keyword evidence="1" id="KW-1133">Transmembrane helix</keyword>
<dbReference type="GeneID" id="300572319"/>
<gene>
    <name evidence="2" type="ORF">CCMA1212_000399</name>
</gene>
<keyword evidence="1" id="KW-0472">Membrane</keyword>
<dbReference type="RefSeq" id="XP_073563975.1">
    <property type="nucleotide sequence ID" value="XM_073697869.1"/>
</dbReference>
<keyword evidence="3" id="KW-1185">Reference proteome</keyword>
<protein>
    <submittedName>
        <fullName evidence="2">Uncharacterized protein</fullName>
    </submittedName>
</protein>
<name>A0ABY2HID7_9HYPO</name>
<feature type="transmembrane region" description="Helical" evidence="1">
    <location>
        <begin position="30"/>
        <end position="57"/>
    </location>
</feature>
<evidence type="ECO:0000256" key="1">
    <source>
        <dbReference type="SAM" id="Phobius"/>
    </source>
</evidence>
<proteinExistence type="predicted"/>
<keyword evidence="1" id="KW-0812">Transmembrane</keyword>
<evidence type="ECO:0000313" key="2">
    <source>
        <dbReference type="EMBL" id="TFB07774.1"/>
    </source>
</evidence>
<comment type="caution">
    <text evidence="2">The sequence shown here is derived from an EMBL/GenBank/DDBJ whole genome shotgun (WGS) entry which is preliminary data.</text>
</comment>
<sequence length="129" mass="15075">MHERLYTNTAACFWFSSEDFLWIPDLTDFYYFYFLFPEHGLGAMNGFLFFTLSFLGYSKRQISFQGRPVLPPNAHAEEKTGTRGICPSRDTQRYHFGRVASQQRESDRLRQWRGIQKSDGKVARLSVSS</sequence>
<accession>A0ABY2HID7</accession>